<evidence type="ECO:0000313" key="5">
    <source>
        <dbReference type="EMBL" id="MBO0517198.1"/>
    </source>
</evidence>
<evidence type="ECO:0000259" key="4">
    <source>
        <dbReference type="Pfam" id="PF00266"/>
    </source>
</evidence>
<accession>A0A939FEI6</accession>
<feature type="non-terminal residue" evidence="5">
    <location>
        <position position="132"/>
    </location>
</feature>
<dbReference type="Gene3D" id="3.40.640.10">
    <property type="entry name" value="Type I PLP-dependent aspartate aminotransferase-like (Major domain)"/>
    <property type="match status" value="1"/>
</dbReference>
<keyword evidence="5" id="KW-0032">Aminotransferase</keyword>
<feature type="non-terminal residue" evidence="5">
    <location>
        <position position="1"/>
    </location>
</feature>
<dbReference type="InterPro" id="IPR000192">
    <property type="entry name" value="Aminotrans_V_dom"/>
</dbReference>
<evidence type="ECO:0000256" key="1">
    <source>
        <dbReference type="ARBA" id="ARBA00001933"/>
    </source>
</evidence>
<protein>
    <submittedName>
        <fullName evidence="5">Aminotransferase class V-fold PLP-dependent enzyme</fullName>
    </submittedName>
</protein>
<organism evidence="5 6">
    <name type="scientific">Streptomyces beijiangensis</name>
    <dbReference type="NCBI Taxonomy" id="163361"/>
    <lineage>
        <taxon>Bacteria</taxon>
        <taxon>Bacillati</taxon>
        <taxon>Actinomycetota</taxon>
        <taxon>Actinomycetes</taxon>
        <taxon>Kitasatosporales</taxon>
        <taxon>Streptomycetaceae</taxon>
        <taxon>Streptomyces</taxon>
    </lineage>
</organism>
<name>A0A939FEI6_9ACTN</name>
<dbReference type="PANTHER" id="PTHR11601">
    <property type="entry name" value="CYSTEINE DESULFURYLASE FAMILY MEMBER"/>
    <property type="match status" value="1"/>
</dbReference>
<dbReference type="InterPro" id="IPR015421">
    <property type="entry name" value="PyrdxlP-dep_Trfase_major"/>
</dbReference>
<dbReference type="SUPFAM" id="SSF53383">
    <property type="entry name" value="PLP-dependent transferases"/>
    <property type="match status" value="1"/>
</dbReference>
<dbReference type="AlphaFoldDB" id="A0A939FEI6"/>
<reference evidence="5" key="1">
    <citation type="submission" date="2021-03" db="EMBL/GenBank/DDBJ databases">
        <title>Streptomyces poriferae sp. nov., a novel marine sponge-derived Actinobacteria species with anti-MRSA activity.</title>
        <authorList>
            <person name="Sandoval-Powers M."/>
            <person name="Kralova S."/>
            <person name="Nguyen G.-S."/>
            <person name="Fawwal D."/>
            <person name="Degnes K."/>
            <person name="Klinkenberg G."/>
            <person name="Sletta H."/>
            <person name="Wentzel A."/>
            <person name="Liles M.R."/>
        </authorList>
    </citation>
    <scope>NUCLEOTIDE SEQUENCE</scope>
    <source>
        <strain evidence="5">DSM 41794</strain>
    </source>
</reference>
<dbReference type="Pfam" id="PF00266">
    <property type="entry name" value="Aminotran_5"/>
    <property type="match status" value="1"/>
</dbReference>
<dbReference type="GO" id="GO:0031071">
    <property type="term" value="F:cysteine desulfurase activity"/>
    <property type="evidence" value="ECO:0007669"/>
    <property type="project" value="UniProtKB-EC"/>
</dbReference>
<dbReference type="RefSeq" id="WP_206969042.1">
    <property type="nucleotide sequence ID" value="NZ_JAFLRJ010000531.1"/>
</dbReference>
<keyword evidence="5" id="KW-0808">Transferase</keyword>
<comment type="cofactor">
    <cofactor evidence="1">
        <name>pyridoxal 5'-phosphate</name>
        <dbReference type="ChEBI" id="CHEBI:597326"/>
    </cofactor>
</comment>
<comment type="similarity">
    <text evidence="2">Belongs to the class-V pyridoxal-phosphate-dependent aminotransferase family. NifS/IscS subfamily.</text>
</comment>
<dbReference type="PANTHER" id="PTHR11601:SF34">
    <property type="entry name" value="CYSTEINE DESULFURASE"/>
    <property type="match status" value="1"/>
</dbReference>
<dbReference type="Proteomes" id="UP000664167">
    <property type="component" value="Unassembled WGS sequence"/>
</dbReference>
<evidence type="ECO:0000256" key="2">
    <source>
        <dbReference type="ARBA" id="ARBA00006490"/>
    </source>
</evidence>
<comment type="caution">
    <text evidence="5">The sequence shown here is derived from an EMBL/GenBank/DDBJ whole genome shotgun (WGS) entry which is preliminary data.</text>
</comment>
<keyword evidence="6" id="KW-1185">Reference proteome</keyword>
<dbReference type="EMBL" id="JAFLRJ010000531">
    <property type="protein sequence ID" value="MBO0517198.1"/>
    <property type="molecule type" value="Genomic_DNA"/>
</dbReference>
<proteinExistence type="inferred from homology"/>
<evidence type="ECO:0000313" key="6">
    <source>
        <dbReference type="Proteomes" id="UP000664167"/>
    </source>
</evidence>
<dbReference type="GO" id="GO:0008483">
    <property type="term" value="F:transaminase activity"/>
    <property type="evidence" value="ECO:0007669"/>
    <property type="project" value="UniProtKB-KW"/>
</dbReference>
<gene>
    <name evidence="5" type="ORF">J0695_36370</name>
</gene>
<sequence length="132" mass="13114">SSGTRSVHLGIAGALAGRRRVGRHLVVSAVEHSSVLHSAAALAAANAEAVTAPVLSTATSVTEPPSAAALRADTALACLQSANHEVGTEQPVAEVAAACRAAGVPLLVDAAQSLAWCPVDAPWSLLTASAHK</sequence>
<dbReference type="InterPro" id="IPR015424">
    <property type="entry name" value="PyrdxlP-dep_Trfase"/>
</dbReference>
<evidence type="ECO:0000256" key="3">
    <source>
        <dbReference type="ARBA" id="ARBA00050776"/>
    </source>
</evidence>
<feature type="domain" description="Aminotransferase class V" evidence="4">
    <location>
        <begin position="1"/>
        <end position="132"/>
    </location>
</feature>
<comment type="catalytic activity">
    <reaction evidence="3">
        <text>(sulfur carrier)-H + L-cysteine = (sulfur carrier)-SH + L-alanine</text>
        <dbReference type="Rhea" id="RHEA:43892"/>
        <dbReference type="Rhea" id="RHEA-COMP:14737"/>
        <dbReference type="Rhea" id="RHEA-COMP:14739"/>
        <dbReference type="ChEBI" id="CHEBI:29917"/>
        <dbReference type="ChEBI" id="CHEBI:35235"/>
        <dbReference type="ChEBI" id="CHEBI:57972"/>
        <dbReference type="ChEBI" id="CHEBI:64428"/>
        <dbReference type="EC" id="2.8.1.7"/>
    </reaction>
</comment>